<sequence>MVIACFGACKPARLVNQNTFPAAAFPQTPTIFQFRQLSPTHCIVLLLSPIIRRMAGLHPPTVLPPWTPELHASYVSQARTVVDAYLAPGSRPKQFRDREQVNTFFREVLGPSNFPVSDSFDKPKEQIIADVLASVIPNLFAAGYWCWESEAGYVPVMNAPQAAPVQRATSQTHLVARPEHEAQSTARAYESPSGSSISGGLTWQDSKDLRAEEISLGNVQFQPVLDDPERLLNLKVTLTMLHQDRRDHEHCHQQIEQLKAENRALQLRIRDLEQPSYAPNSGERIDRQPSLISTTEDLINVGVRENAPRSSCWSLAPGAVDTIGPQTTPFSARTAPSLAGAVPEASTEQDQILRDASLLQRSRPTRFSPPGAGMPHTRQRSRLDYASVSSSPPIKSEPGLTEATESADKLYNRGGLRSTPRDEGDDAGEKKRRRFRYDLDQAQHDNDANEVKAKNAPDVFSAYNGSSLDEYSNDIVIPLESFGDVCTLIDGCKFIKAFGFIELRWAAPDNSCSSLKLRFPSKEVNINALYTPNNVNPHKRRDLNICLRKGKNVYESPWYWVPINWAKTLMRVDYFGPFLDKRSHVIIDTMAKIAEMCDDDGQPLDQPQSSPC</sequence>
<evidence type="ECO:0000313" key="3">
    <source>
        <dbReference type="EMBL" id="KAK7536385.1"/>
    </source>
</evidence>
<feature type="region of interest" description="Disordered" evidence="2">
    <location>
        <begin position="179"/>
        <end position="202"/>
    </location>
</feature>
<dbReference type="RefSeq" id="XP_066654801.1">
    <property type="nucleotide sequence ID" value="XM_066796049.1"/>
</dbReference>
<keyword evidence="1" id="KW-0175">Coiled coil</keyword>
<reference evidence="3 4" key="1">
    <citation type="submission" date="2024-04" db="EMBL/GenBank/DDBJ databases">
        <title>Phyllosticta paracitricarpa is synonymous to the EU quarantine fungus P. citricarpa based on phylogenomic analyses.</title>
        <authorList>
            <consortium name="Lawrence Berkeley National Laboratory"/>
            <person name="Van ingen-buijs V.A."/>
            <person name="Van westerhoven A.C."/>
            <person name="Haridas S."/>
            <person name="Skiadas P."/>
            <person name="Martin F."/>
            <person name="Groenewald J.Z."/>
            <person name="Crous P.W."/>
            <person name="Seidl M.F."/>
        </authorList>
    </citation>
    <scope>NUCLEOTIDE SEQUENCE [LARGE SCALE GENOMIC DNA]</scope>
    <source>
        <strain evidence="3 4">CPC 17464</strain>
    </source>
</reference>
<dbReference type="EMBL" id="JBBPEH010000007">
    <property type="protein sequence ID" value="KAK7536385.1"/>
    <property type="molecule type" value="Genomic_DNA"/>
</dbReference>
<protein>
    <submittedName>
        <fullName evidence="3">Uncharacterized protein</fullName>
    </submittedName>
</protein>
<gene>
    <name evidence="3" type="ORF">J3D65DRAFT_415894</name>
</gene>
<feature type="coiled-coil region" evidence="1">
    <location>
        <begin position="248"/>
        <end position="275"/>
    </location>
</feature>
<feature type="region of interest" description="Disordered" evidence="2">
    <location>
        <begin position="324"/>
        <end position="430"/>
    </location>
</feature>
<evidence type="ECO:0000256" key="2">
    <source>
        <dbReference type="SAM" id="MobiDB-lite"/>
    </source>
</evidence>
<keyword evidence="4" id="KW-1185">Reference proteome</keyword>
<evidence type="ECO:0000313" key="4">
    <source>
        <dbReference type="Proteomes" id="UP001360953"/>
    </source>
</evidence>
<feature type="compositionally biased region" description="Polar residues" evidence="2">
    <location>
        <begin position="192"/>
        <end position="202"/>
    </location>
</feature>
<evidence type="ECO:0000256" key="1">
    <source>
        <dbReference type="SAM" id="Coils"/>
    </source>
</evidence>
<name>A0ABR1LQU5_9PEZI</name>
<comment type="caution">
    <text evidence="3">The sequence shown here is derived from an EMBL/GenBank/DDBJ whole genome shotgun (WGS) entry which is preliminary data.</text>
</comment>
<dbReference type="GeneID" id="92028955"/>
<dbReference type="Proteomes" id="UP001360953">
    <property type="component" value="Unassembled WGS sequence"/>
</dbReference>
<organism evidence="3 4">
    <name type="scientific">Phyllosticta citribraziliensis</name>
    <dbReference type="NCBI Taxonomy" id="989973"/>
    <lineage>
        <taxon>Eukaryota</taxon>
        <taxon>Fungi</taxon>
        <taxon>Dikarya</taxon>
        <taxon>Ascomycota</taxon>
        <taxon>Pezizomycotina</taxon>
        <taxon>Dothideomycetes</taxon>
        <taxon>Dothideomycetes incertae sedis</taxon>
        <taxon>Botryosphaeriales</taxon>
        <taxon>Phyllostictaceae</taxon>
        <taxon>Phyllosticta</taxon>
    </lineage>
</organism>
<accession>A0ABR1LQU5</accession>
<proteinExistence type="predicted"/>